<feature type="region of interest" description="Disordered" evidence="1">
    <location>
        <begin position="41"/>
        <end position="121"/>
    </location>
</feature>
<protein>
    <recommendedName>
        <fullName evidence="3">SGNH domain-containing protein</fullName>
    </recommendedName>
</protein>
<evidence type="ECO:0000256" key="2">
    <source>
        <dbReference type="SAM" id="SignalP"/>
    </source>
</evidence>
<keyword evidence="2" id="KW-0732">Signal</keyword>
<feature type="chain" id="PRO_5011652912" description="SGNH domain-containing protein" evidence="2">
    <location>
        <begin position="46"/>
        <end position="365"/>
    </location>
</feature>
<evidence type="ECO:0000313" key="5">
    <source>
        <dbReference type="Proteomes" id="UP000198649"/>
    </source>
</evidence>
<dbReference type="RefSeq" id="WP_091114262.1">
    <property type="nucleotide sequence ID" value="NZ_BKAF01000012.1"/>
</dbReference>
<gene>
    <name evidence="4" type="ORF">SAMN05216561_110138</name>
</gene>
<dbReference type="STRING" id="1005945.SAMN05216561_110138"/>
<keyword evidence="5" id="KW-1185">Reference proteome</keyword>
<dbReference type="Proteomes" id="UP000198649">
    <property type="component" value="Unassembled WGS sequence"/>
</dbReference>
<feature type="domain" description="SGNH" evidence="3">
    <location>
        <begin position="131"/>
        <end position="359"/>
    </location>
</feature>
<proteinExistence type="predicted"/>
<dbReference type="EMBL" id="FOQG01000010">
    <property type="protein sequence ID" value="SFI59760.1"/>
    <property type="molecule type" value="Genomic_DNA"/>
</dbReference>
<evidence type="ECO:0000256" key="1">
    <source>
        <dbReference type="SAM" id="MobiDB-lite"/>
    </source>
</evidence>
<sequence length="365" mass="39158">MLRPPLDPGQNIALPKIRPRTLRTRSALVALVALAMLIGAPPAGADDSVPQEPAPTDTASSGSPEPSPTPTTEPTPEAMPTEPSPTPEAAPESTPGATPTPEPTTEDPAPVPVLVDTQQPPTPVAVLPRRCVGAEVMPDHARACRVLAFDRRRPTVVVWGDSHSWQQTPAIIAAARAARLNLVTFQLGACPPMLLTANEASGECSEIGRLAMRFIKAKVADRRKVIVVLGGYWRLYRDLSARPDPALFSLSQQARLWSLAGDRVFRSLDRMPVRTVGIGQQPTLGYGTAKPTADLPRAAVMPDEASERAWLRKRVDRRVEPSSVLCGPATCRTTVGGRSTYLDALHINPAVSGIFTPLYRAAFRP</sequence>
<evidence type="ECO:0000313" key="4">
    <source>
        <dbReference type="EMBL" id="SFI59760.1"/>
    </source>
</evidence>
<reference evidence="4 5" key="1">
    <citation type="submission" date="2016-10" db="EMBL/GenBank/DDBJ databases">
        <authorList>
            <person name="de Groot N.N."/>
        </authorList>
    </citation>
    <scope>NUCLEOTIDE SEQUENCE [LARGE SCALE GENOMIC DNA]</scope>
    <source>
        <strain evidence="4 5">CGMCC 1.11156</strain>
    </source>
</reference>
<dbReference type="Pfam" id="PF19040">
    <property type="entry name" value="SGNH"/>
    <property type="match status" value="1"/>
</dbReference>
<feature type="compositionally biased region" description="Low complexity" evidence="1">
    <location>
        <begin position="89"/>
        <end position="99"/>
    </location>
</feature>
<name>A0A1I3JI17_9ACTN</name>
<feature type="signal peptide" evidence="2">
    <location>
        <begin position="1"/>
        <end position="45"/>
    </location>
</feature>
<organism evidence="4 5">
    <name type="scientific">Nocardioides psychrotolerans</name>
    <dbReference type="NCBI Taxonomy" id="1005945"/>
    <lineage>
        <taxon>Bacteria</taxon>
        <taxon>Bacillati</taxon>
        <taxon>Actinomycetota</taxon>
        <taxon>Actinomycetes</taxon>
        <taxon>Propionibacteriales</taxon>
        <taxon>Nocardioidaceae</taxon>
        <taxon>Nocardioides</taxon>
    </lineage>
</organism>
<evidence type="ECO:0000259" key="3">
    <source>
        <dbReference type="Pfam" id="PF19040"/>
    </source>
</evidence>
<dbReference type="InterPro" id="IPR043968">
    <property type="entry name" value="SGNH"/>
</dbReference>
<accession>A0A1I3JI17</accession>
<dbReference type="AlphaFoldDB" id="A0A1I3JI17"/>